<comment type="caution">
    <text evidence="3">The sequence shown here is derived from an EMBL/GenBank/DDBJ whole genome shotgun (WGS) entry which is preliminary data.</text>
</comment>
<evidence type="ECO:0000313" key="3">
    <source>
        <dbReference type="EMBL" id="NYI07409.1"/>
    </source>
</evidence>
<dbReference type="AlphaFoldDB" id="A0A852ZZ30"/>
<evidence type="ECO:0000256" key="1">
    <source>
        <dbReference type="SAM" id="MobiDB-lite"/>
    </source>
</evidence>
<evidence type="ECO:0000259" key="2">
    <source>
        <dbReference type="SMART" id="SM00306"/>
    </source>
</evidence>
<feature type="region of interest" description="Disordered" evidence="1">
    <location>
        <begin position="180"/>
        <end position="242"/>
    </location>
</feature>
<evidence type="ECO:0000313" key="4">
    <source>
        <dbReference type="Proteomes" id="UP000567795"/>
    </source>
</evidence>
<dbReference type="InterPro" id="IPR006141">
    <property type="entry name" value="Intein_N"/>
</dbReference>
<feature type="domain" description="Hint" evidence="2">
    <location>
        <begin position="414"/>
        <end position="519"/>
    </location>
</feature>
<dbReference type="Pfam" id="PF07591">
    <property type="entry name" value="PT-HINT"/>
    <property type="match status" value="1"/>
</dbReference>
<dbReference type="InterPro" id="IPR036844">
    <property type="entry name" value="Hint_dom_sf"/>
</dbReference>
<feature type="region of interest" description="Disordered" evidence="1">
    <location>
        <begin position="597"/>
        <end position="618"/>
    </location>
</feature>
<keyword evidence="4" id="KW-1185">Reference proteome</keyword>
<accession>A0A852ZZ30</accession>
<reference evidence="3 4" key="1">
    <citation type="submission" date="2020-07" db="EMBL/GenBank/DDBJ databases">
        <title>Sequencing the genomes of 1000 actinobacteria strains.</title>
        <authorList>
            <person name="Klenk H.-P."/>
        </authorList>
    </citation>
    <scope>NUCLEOTIDE SEQUENCE [LARGE SCALE GENOMIC DNA]</scope>
    <source>
        <strain evidence="3 4">DSM 42178</strain>
    </source>
</reference>
<feature type="compositionally biased region" description="Basic and acidic residues" evidence="1">
    <location>
        <begin position="202"/>
        <end position="216"/>
    </location>
</feature>
<dbReference type="CDD" id="cd00081">
    <property type="entry name" value="Hint"/>
    <property type="match status" value="1"/>
</dbReference>
<dbReference type="NCBIfam" id="TIGR03696">
    <property type="entry name" value="Rhs_assc_core"/>
    <property type="match status" value="1"/>
</dbReference>
<proteinExistence type="predicted"/>
<gene>
    <name evidence="3" type="ORF">FHU37_004352</name>
</gene>
<dbReference type="Proteomes" id="UP000567795">
    <property type="component" value="Unassembled WGS sequence"/>
</dbReference>
<dbReference type="PROSITE" id="PS50817">
    <property type="entry name" value="INTEIN_N_TER"/>
    <property type="match status" value="1"/>
</dbReference>
<feature type="compositionally biased region" description="Polar residues" evidence="1">
    <location>
        <begin position="602"/>
        <end position="618"/>
    </location>
</feature>
<dbReference type="SMART" id="SM00306">
    <property type="entry name" value="HintN"/>
    <property type="match status" value="1"/>
</dbReference>
<sequence>MASRDYDPYGAVTASTGTGANLGFQGSWTDPSTGRVNAQARWYTPGTGTFASADTAAVPFTDATSTNLYGYGGANPTSHWDPSGHFLGILDDVDQAFRDIWDSNRLDDVFRGVGDFVDGAVDDVGRAAKGVNWGGALRVGAGWAARLGLRAVPVVGTVIAVADAVGLLYYIVNQDGSLSRVERPTGNSSVRPGGSTTATDTAVRRAPDAARPEARPPKPATPPTPPAPYITGTKTTNSTNAWSTQSSWWDDTYLYNRTDDYTFTTHYLWTYWSDGSWNSRISGTSWTHHYQITAQLLIDLSNPITSPSVDPVDPGAPLTPESASPSGVCGGGGSIVDCLGLQRGGTVPPDTFDNAGSCTAVVGFQCTGGGHLLDPATGEVYCNPTGTGVGVCTPMEDRAGGAQATSASRGSCVDNSFTPDTPVLMADGTRKAIADVEVGDRVLATDPATGRTEAETVTDLIVGEGVKHLVDLVVDTDGEAGGETATLTATDNHPFWVENTKRWTDADDLNPGDTLTTADGTTVTVASLTWYSATLRVHNLTVSDLHTYYVLADETPVLVHNSNCSLDLDFASESGAWIDPSDQRGQYTLAGRALQKHAGRNGNPNGWPTPSGRQNPQAWNATGQDVLDEILTHPGAVETRGRGRIGGQWQGVIDIRLPNGLGARFGTDGRFSGFLD</sequence>
<organism evidence="3 4">
    <name type="scientific">Allostreptomyces psammosilenae</name>
    <dbReference type="NCBI Taxonomy" id="1892865"/>
    <lineage>
        <taxon>Bacteria</taxon>
        <taxon>Bacillati</taxon>
        <taxon>Actinomycetota</taxon>
        <taxon>Actinomycetes</taxon>
        <taxon>Kitasatosporales</taxon>
        <taxon>Streptomycetaceae</taxon>
        <taxon>Allostreptomyces</taxon>
    </lineage>
</organism>
<name>A0A852ZZ30_9ACTN</name>
<feature type="compositionally biased region" description="Polar residues" evidence="1">
    <location>
        <begin position="232"/>
        <end position="242"/>
    </location>
</feature>
<feature type="compositionally biased region" description="Pro residues" evidence="1">
    <location>
        <begin position="217"/>
        <end position="228"/>
    </location>
</feature>
<dbReference type="EMBL" id="JACBZD010000001">
    <property type="protein sequence ID" value="NYI07409.1"/>
    <property type="molecule type" value="Genomic_DNA"/>
</dbReference>
<dbReference type="GO" id="GO:0016539">
    <property type="term" value="P:intein-mediated protein splicing"/>
    <property type="evidence" value="ECO:0007669"/>
    <property type="project" value="InterPro"/>
</dbReference>
<dbReference type="Gene3D" id="2.170.16.10">
    <property type="entry name" value="Hedgehog/Intein (Hint) domain"/>
    <property type="match status" value="1"/>
</dbReference>
<dbReference type="InterPro" id="IPR003587">
    <property type="entry name" value="Hint_dom_N"/>
</dbReference>
<protein>
    <submittedName>
        <fullName evidence="3">RHS repeat-associated protein</fullName>
    </submittedName>
</protein>
<dbReference type="Gene3D" id="2.180.10.10">
    <property type="entry name" value="RHS repeat-associated core"/>
    <property type="match status" value="1"/>
</dbReference>
<dbReference type="InterPro" id="IPR022385">
    <property type="entry name" value="Rhs_assc_core"/>
</dbReference>
<dbReference type="SUPFAM" id="SSF51294">
    <property type="entry name" value="Hedgehog/intein (Hint) domain"/>
    <property type="match status" value="1"/>
</dbReference>